<dbReference type="PANTHER" id="PTHR34107:SF7">
    <property type="entry name" value="SLR2092 PROTEIN"/>
    <property type="match status" value="1"/>
</dbReference>
<protein>
    <recommendedName>
        <fullName evidence="1">Putative restriction endonuclease domain-containing protein</fullName>
    </recommendedName>
</protein>
<dbReference type="SUPFAM" id="SSF52980">
    <property type="entry name" value="Restriction endonuclease-like"/>
    <property type="match status" value="1"/>
</dbReference>
<evidence type="ECO:0000313" key="3">
    <source>
        <dbReference type="Proteomes" id="UP000632339"/>
    </source>
</evidence>
<sequence>MDMESIIHSPSKKIKLTSTPFVYEIDLTGEDFGMKELYILCQNNPDLRIEKDIHNTLTIMTPTFTKTGLINSELVVQLGIWNKASGLGYVFDSSTGYEPMPGTLYSPDASWIQKHRWNALSEADKMSFAPICPDFVIELRSKSDRLKKLQRKMQDWILLGVQLAWLVDPFKEEFRIFAPGQAEITLPLRSVVSGGDVLPGFTLDLRELQ</sequence>
<accession>A0ABQ2HAT8</accession>
<dbReference type="InterPro" id="IPR008538">
    <property type="entry name" value="Uma2"/>
</dbReference>
<evidence type="ECO:0000313" key="2">
    <source>
        <dbReference type="EMBL" id="GGM73622.1"/>
    </source>
</evidence>
<dbReference type="PANTHER" id="PTHR34107">
    <property type="entry name" value="SLL0198 PROTEIN-RELATED"/>
    <property type="match status" value="1"/>
</dbReference>
<comment type="caution">
    <text evidence="2">The sequence shown here is derived from an EMBL/GenBank/DDBJ whole genome shotgun (WGS) entry which is preliminary data.</text>
</comment>
<dbReference type="EMBL" id="BMLI01000001">
    <property type="protein sequence ID" value="GGM73622.1"/>
    <property type="molecule type" value="Genomic_DNA"/>
</dbReference>
<proteinExistence type="predicted"/>
<keyword evidence="3" id="KW-1185">Reference proteome</keyword>
<organism evidence="2 3">
    <name type="scientific">Dyadobacter beijingensis</name>
    <dbReference type="NCBI Taxonomy" id="365489"/>
    <lineage>
        <taxon>Bacteria</taxon>
        <taxon>Pseudomonadati</taxon>
        <taxon>Bacteroidota</taxon>
        <taxon>Cytophagia</taxon>
        <taxon>Cytophagales</taxon>
        <taxon>Spirosomataceae</taxon>
        <taxon>Dyadobacter</taxon>
    </lineage>
</organism>
<reference evidence="3" key="1">
    <citation type="journal article" date="2019" name="Int. J. Syst. Evol. Microbiol.">
        <title>The Global Catalogue of Microorganisms (GCM) 10K type strain sequencing project: providing services to taxonomists for standard genome sequencing and annotation.</title>
        <authorList>
            <consortium name="The Broad Institute Genomics Platform"/>
            <consortium name="The Broad Institute Genome Sequencing Center for Infectious Disease"/>
            <person name="Wu L."/>
            <person name="Ma J."/>
        </authorList>
    </citation>
    <scope>NUCLEOTIDE SEQUENCE [LARGE SCALE GENOMIC DNA]</scope>
    <source>
        <strain evidence="3">CGMCC 1.6375</strain>
    </source>
</reference>
<dbReference type="Gene3D" id="3.90.1570.10">
    <property type="entry name" value="tt1808, chain A"/>
    <property type="match status" value="1"/>
</dbReference>
<gene>
    <name evidence="2" type="ORF">GCM10010967_01480</name>
</gene>
<evidence type="ECO:0000259" key="1">
    <source>
        <dbReference type="Pfam" id="PF05685"/>
    </source>
</evidence>
<dbReference type="CDD" id="cd06260">
    <property type="entry name" value="DUF820-like"/>
    <property type="match status" value="1"/>
</dbReference>
<feature type="domain" description="Putative restriction endonuclease" evidence="1">
    <location>
        <begin position="36"/>
        <end position="205"/>
    </location>
</feature>
<dbReference type="InterPro" id="IPR011335">
    <property type="entry name" value="Restrct_endonuc-II-like"/>
</dbReference>
<dbReference type="InterPro" id="IPR012296">
    <property type="entry name" value="Nuclease_put_TT1808"/>
</dbReference>
<name>A0ABQ2HAT8_9BACT</name>
<dbReference type="Proteomes" id="UP000632339">
    <property type="component" value="Unassembled WGS sequence"/>
</dbReference>
<dbReference type="Pfam" id="PF05685">
    <property type="entry name" value="Uma2"/>
    <property type="match status" value="1"/>
</dbReference>